<dbReference type="Pfam" id="PF09965">
    <property type="entry name" value="DUF2199"/>
    <property type="match status" value="1"/>
</dbReference>
<organism evidence="1 2">
    <name type="scientific">Lentzea waywayandensis</name>
    <dbReference type="NCBI Taxonomy" id="84724"/>
    <lineage>
        <taxon>Bacteria</taxon>
        <taxon>Bacillati</taxon>
        <taxon>Actinomycetota</taxon>
        <taxon>Actinomycetes</taxon>
        <taxon>Pseudonocardiales</taxon>
        <taxon>Pseudonocardiaceae</taxon>
        <taxon>Lentzea</taxon>
    </lineage>
</organism>
<evidence type="ECO:0000313" key="1">
    <source>
        <dbReference type="EMBL" id="SFR29920.1"/>
    </source>
</evidence>
<evidence type="ECO:0000313" key="2">
    <source>
        <dbReference type="Proteomes" id="UP000198583"/>
    </source>
</evidence>
<dbReference type="Proteomes" id="UP000198583">
    <property type="component" value="Unassembled WGS sequence"/>
</dbReference>
<proteinExistence type="predicted"/>
<gene>
    <name evidence="1" type="ORF">SAMN04488564_12413</name>
</gene>
<dbReference type="InterPro" id="IPR018697">
    <property type="entry name" value="DUF2199"/>
</dbReference>
<dbReference type="AlphaFoldDB" id="A0A1I6FJ08"/>
<accession>A0A1I6FJ08</accession>
<protein>
    <submittedName>
        <fullName evidence="1">Uncharacterized protein</fullName>
    </submittedName>
</protein>
<keyword evidence="2" id="KW-1185">Reference proteome</keyword>
<sequence length="269" mass="30166">MPLPDGAVASKETNPNAAFLRLEAGPTFVRCLLPVMLTGGTTLMYMTWLELREEDFQRAFAAWRDSTWDGLVLHGALGNDLKPWTATLRGAEVMASVRAMDEPPTIVNSDHPMLHRMLTETWDRDVVLNWFPDPLPVAIRARVSRHWSVERGEGTAAGLNDGTWRFGKPGRSVFVDVLTDKERRSPAEFLRDLLKGAPDVPKEQTLITPTADDITHAFWVDTVVDGRPQRDFYAHVVREGTALSLGAFFTDPDDQKWALHMLRSVSHHG</sequence>
<reference evidence="2" key="1">
    <citation type="submission" date="2016-10" db="EMBL/GenBank/DDBJ databases">
        <authorList>
            <person name="Varghese N."/>
            <person name="Submissions S."/>
        </authorList>
    </citation>
    <scope>NUCLEOTIDE SEQUENCE [LARGE SCALE GENOMIC DNA]</scope>
    <source>
        <strain evidence="2">DSM 44232</strain>
    </source>
</reference>
<dbReference type="EMBL" id="FOYL01000024">
    <property type="protein sequence ID" value="SFR29920.1"/>
    <property type="molecule type" value="Genomic_DNA"/>
</dbReference>
<name>A0A1I6FJ08_9PSEU</name>